<keyword evidence="6" id="KW-1185">Reference proteome</keyword>
<name>A0ABU3Q453_9SPHN</name>
<evidence type="ECO:0000256" key="1">
    <source>
        <dbReference type="SAM" id="MobiDB-lite"/>
    </source>
</evidence>
<evidence type="ECO:0000256" key="3">
    <source>
        <dbReference type="SAM" id="SignalP"/>
    </source>
</evidence>
<feature type="region of interest" description="Disordered" evidence="1">
    <location>
        <begin position="32"/>
        <end position="59"/>
    </location>
</feature>
<evidence type="ECO:0000313" key="6">
    <source>
        <dbReference type="Proteomes" id="UP001259572"/>
    </source>
</evidence>
<keyword evidence="2" id="KW-0472">Membrane</keyword>
<comment type="caution">
    <text evidence="5">The sequence shown here is derived from an EMBL/GenBank/DDBJ whole genome shotgun (WGS) entry which is preliminary data.</text>
</comment>
<dbReference type="SUPFAM" id="SSF56601">
    <property type="entry name" value="beta-lactamase/transpeptidase-like"/>
    <property type="match status" value="1"/>
</dbReference>
<dbReference type="EMBL" id="JAVUPU010000002">
    <property type="protein sequence ID" value="MDT9598201.1"/>
    <property type="molecule type" value="Genomic_DNA"/>
</dbReference>
<organism evidence="5 6">
    <name type="scientific">Sphingosinicella rhizophila</name>
    <dbReference type="NCBI Taxonomy" id="3050082"/>
    <lineage>
        <taxon>Bacteria</taxon>
        <taxon>Pseudomonadati</taxon>
        <taxon>Pseudomonadota</taxon>
        <taxon>Alphaproteobacteria</taxon>
        <taxon>Sphingomonadales</taxon>
        <taxon>Sphingosinicellaceae</taxon>
        <taxon>Sphingosinicella</taxon>
    </lineage>
</organism>
<feature type="transmembrane region" description="Helical" evidence="2">
    <location>
        <begin position="633"/>
        <end position="659"/>
    </location>
</feature>
<feature type="chain" id="PRO_5045292292" evidence="3">
    <location>
        <begin position="27"/>
        <end position="665"/>
    </location>
</feature>
<keyword evidence="3" id="KW-0732">Signal</keyword>
<proteinExistence type="predicted"/>
<evidence type="ECO:0000259" key="4">
    <source>
        <dbReference type="Pfam" id="PF00144"/>
    </source>
</evidence>
<feature type="transmembrane region" description="Helical" evidence="2">
    <location>
        <begin position="599"/>
        <end position="621"/>
    </location>
</feature>
<keyword evidence="2" id="KW-0812">Transmembrane</keyword>
<feature type="domain" description="Beta-lactamase-related" evidence="4">
    <location>
        <begin position="79"/>
        <end position="388"/>
    </location>
</feature>
<dbReference type="InterPro" id="IPR050491">
    <property type="entry name" value="AmpC-like"/>
</dbReference>
<gene>
    <name evidence="5" type="ORF">RQX22_04455</name>
</gene>
<keyword evidence="2" id="KW-1133">Transmembrane helix</keyword>
<keyword evidence="5" id="KW-0378">Hydrolase</keyword>
<feature type="transmembrane region" description="Helical" evidence="2">
    <location>
        <begin position="523"/>
        <end position="547"/>
    </location>
</feature>
<feature type="signal peptide" evidence="3">
    <location>
        <begin position="1"/>
        <end position="26"/>
    </location>
</feature>
<dbReference type="PANTHER" id="PTHR46825">
    <property type="entry name" value="D-ALANYL-D-ALANINE-CARBOXYPEPTIDASE/ENDOPEPTIDASE AMPH"/>
    <property type="match status" value="1"/>
</dbReference>
<dbReference type="GO" id="GO:0016787">
    <property type="term" value="F:hydrolase activity"/>
    <property type="evidence" value="ECO:0007669"/>
    <property type="project" value="UniProtKB-KW"/>
</dbReference>
<dbReference type="Gene3D" id="3.40.710.10">
    <property type="entry name" value="DD-peptidase/beta-lactamase superfamily"/>
    <property type="match status" value="1"/>
</dbReference>
<feature type="transmembrane region" description="Helical" evidence="2">
    <location>
        <begin position="568"/>
        <end position="587"/>
    </location>
</feature>
<dbReference type="RefSeq" id="WP_315724036.1">
    <property type="nucleotide sequence ID" value="NZ_JAVUPU010000002.1"/>
</dbReference>
<reference evidence="5 6" key="1">
    <citation type="submission" date="2023-05" db="EMBL/GenBank/DDBJ databases">
        <authorList>
            <person name="Guo Y."/>
        </authorList>
    </citation>
    <scope>NUCLEOTIDE SEQUENCE [LARGE SCALE GENOMIC DNA]</scope>
    <source>
        <strain evidence="5 6">GR2756</strain>
    </source>
</reference>
<dbReference type="PANTHER" id="PTHR46825:SF9">
    <property type="entry name" value="BETA-LACTAMASE-RELATED DOMAIN-CONTAINING PROTEIN"/>
    <property type="match status" value="1"/>
</dbReference>
<evidence type="ECO:0000313" key="5">
    <source>
        <dbReference type="EMBL" id="MDT9598201.1"/>
    </source>
</evidence>
<dbReference type="Pfam" id="PF00144">
    <property type="entry name" value="Beta-lactamase"/>
    <property type="match status" value="1"/>
</dbReference>
<protein>
    <submittedName>
        <fullName evidence="5">Serine hydrolase domain-containing protein</fullName>
        <ecNumber evidence="5">3.1.1.103</ecNumber>
    </submittedName>
</protein>
<dbReference type="Proteomes" id="UP001259572">
    <property type="component" value="Unassembled WGS sequence"/>
</dbReference>
<dbReference type="InterPro" id="IPR012338">
    <property type="entry name" value="Beta-lactam/transpept-like"/>
</dbReference>
<sequence length="665" mass="72835">MFAHSKKLLAAGLTALLSLIALPLMAQGPDALQPAQPKAAPAEAASAALPPTTGQPSGGAQIEAQDLNVWLDGFMPYALARGDIAGAVVVVVKDGQIVTQRGFGYSDVAARKPVDPATTMFRPGSVSKLFAWTAVMQMVEQGKIDLDADVNKYLDFKIPPRDGKPITMRNIMTHTPGFEERFRNLIVDKWEVRPVGEMLKKWVPHRIYAPGSTPAYSNYATALAGYVVERVSGVPFDDYIQRNIFDRLGMAHSTVRQPLPAALQPFMSKGYALASGEPKPYELVTLAPAGSGAASGVDMARFMIAHLNQGGALMKPETARLMHDYRQEVIPGLNRHALGFWEQKINGRTTIGHGGDTAWFHSYLWLFPNENVGMFMSINSSGKDGVSGPLRTALIEGFADRYFPEPKPAPVALSTAREHARMMTGTYTGSRRPSSSFFDFMNLMGQVKISVNDKGELQVPAVTNLAGEPRKWVEVEPFVWESMDGNERIGGKVENGKVVRWTFSSFGPIMVFDRTPWYRSSSWLMPVLIVSMVIVLLTALSWPVGAIARRRYGATLALQGTDRKRYRLLRAAAWLVVLVPVGWMLLLSGGLEGGGGLTAMFLLLQILGAIGFVGLFALALWNAWRVLKSDSGWFAKLWSVLLAVAGFFILWVALFFHLIGLATEF</sequence>
<feature type="compositionally biased region" description="Low complexity" evidence="1">
    <location>
        <begin position="32"/>
        <end position="51"/>
    </location>
</feature>
<dbReference type="EC" id="3.1.1.103" evidence="5"/>
<evidence type="ECO:0000256" key="2">
    <source>
        <dbReference type="SAM" id="Phobius"/>
    </source>
</evidence>
<accession>A0ABU3Q453</accession>
<dbReference type="InterPro" id="IPR001466">
    <property type="entry name" value="Beta-lactam-related"/>
</dbReference>